<protein>
    <submittedName>
        <fullName evidence="2">UDP-glucosyltransferase YjiC</fullName>
    </submittedName>
</protein>
<dbReference type="GO" id="GO:0035251">
    <property type="term" value="F:UDP-glucosyltransferase activity"/>
    <property type="evidence" value="ECO:0007669"/>
    <property type="project" value="InterPro"/>
</dbReference>
<gene>
    <name evidence="2" type="primary">yjiC</name>
    <name evidence="2" type="ORF">GCM10010171_63550</name>
</gene>
<dbReference type="InterPro" id="IPR002213">
    <property type="entry name" value="UDP_glucos_trans"/>
</dbReference>
<sequence length="388" mass="41935">MTGKHVLYASIPAWGHVYPVLEGLTELVRRGHRVSASASGSFAPEVGKAVDVVRYDSPMDTAHVELSDMGNVLPLMLKETRAAYAALERVVREDPPDVIVADVLSTAGWLIGQATGIPVVRTWPVFASNSEFSLHQDYGSRSDTDESMAVFFAAVADFLDEVGLSSSVSPQRFFDNEADRNIVLFPREIQPRGETFDERFTFITPCIRPAEDSPEVGWLAAARPLAVVSLGTVFNEKIGFFRTCVEGVERLGWHTAAALGDKVPPERIGPVSDRVLLRARLPMIDALRHASVAVSHGGLTSTVEALAHGVPVLVAPQIGEQRGVADSIERLGLGVRLPEPFTAAELADVIKEVVNDTAMADRLALFRRKLRGGRSGGEFADAVEAAFV</sequence>
<organism evidence="2 3">
    <name type="scientific">Actinokineospora fastidiosa</name>
    <dbReference type="NCBI Taxonomy" id="1816"/>
    <lineage>
        <taxon>Bacteria</taxon>
        <taxon>Bacillati</taxon>
        <taxon>Actinomycetota</taxon>
        <taxon>Actinomycetes</taxon>
        <taxon>Pseudonocardiales</taxon>
        <taxon>Pseudonocardiaceae</taxon>
        <taxon>Actinokineospora</taxon>
    </lineage>
</organism>
<dbReference type="Proteomes" id="UP000660680">
    <property type="component" value="Unassembled WGS sequence"/>
</dbReference>
<dbReference type="InterPro" id="IPR050481">
    <property type="entry name" value="UDP-glycosyltransf_plant"/>
</dbReference>
<dbReference type="CDD" id="cd03784">
    <property type="entry name" value="GT1_Gtf-like"/>
    <property type="match status" value="1"/>
</dbReference>
<dbReference type="AlphaFoldDB" id="A0A918GU33"/>
<reference evidence="2" key="2">
    <citation type="submission" date="2020-09" db="EMBL/GenBank/DDBJ databases">
        <authorList>
            <person name="Sun Q."/>
            <person name="Ohkuma M."/>
        </authorList>
    </citation>
    <scope>NUCLEOTIDE SEQUENCE</scope>
    <source>
        <strain evidence="2">JCM 3276</strain>
    </source>
</reference>
<dbReference type="PANTHER" id="PTHR48049:SF153">
    <property type="entry name" value="OS04G0525100 PROTEIN"/>
    <property type="match status" value="1"/>
</dbReference>
<proteinExistence type="predicted"/>
<evidence type="ECO:0000259" key="1">
    <source>
        <dbReference type="Pfam" id="PF06722"/>
    </source>
</evidence>
<dbReference type="Pfam" id="PF06722">
    <property type="entry name" value="EryCIII-like_C"/>
    <property type="match status" value="1"/>
</dbReference>
<dbReference type="SUPFAM" id="SSF53756">
    <property type="entry name" value="UDP-Glycosyltransferase/glycogen phosphorylase"/>
    <property type="match status" value="1"/>
</dbReference>
<evidence type="ECO:0000313" key="2">
    <source>
        <dbReference type="EMBL" id="GGS59960.1"/>
    </source>
</evidence>
<evidence type="ECO:0000313" key="3">
    <source>
        <dbReference type="Proteomes" id="UP000660680"/>
    </source>
</evidence>
<dbReference type="InterPro" id="IPR010610">
    <property type="entry name" value="EryCIII-like_C"/>
</dbReference>
<dbReference type="Gene3D" id="3.40.50.2000">
    <property type="entry name" value="Glycogen Phosphorylase B"/>
    <property type="match status" value="2"/>
</dbReference>
<name>A0A918GU33_9PSEU</name>
<dbReference type="RefSeq" id="WP_189214325.1">
    <property type="nucleotide sequence ID" value="NZ_BMRB01000012.1"/>
</dbReference>
<keyword evidence="3" id="KW-1185">Reference proteome</keyword>
<dbReference type="PANTHER" id="PTHR48049">
    <property type="entry name" value="GLYCOSYLTRANSFERASE"/>
    <property type="match status" value="1"/>
</dbReference>
<feature type="domain" description="Erythromycin biosynthesis protein CIII-like C-terminal" evidence="1">
    <location>
        <begin position="268"/>
        <end position="361"/>
    </location>
</feature>
<comment type="caution">
    <text evidence="2">The sequence shown here is derived from an EMBL/GenBank/DDBJ whole genome shotgun (WGS) entry which is preliminary data.</text>
</comment>
<accession>A0A918GU33</accession>
<reference evidence="2" key="1">
    <citation type="journal article" date="2014" name="Int. J. Syst. Evol. Microbiol.">
        <title>Complete genome sequence of Corynebacterium casei LMG S-19264T (=DSM 44701T), isolated from a smear-ripened cheese.</title>
        <authorList>
            <consortium name="US DOE Joint Genome Institute (JGI-PGF)"/>
            <person name="Walter F."/>
            <person name="Albersmeier A."/>
            <person name="Kalinowski J."/>
            <person name="Ruckert C."/>
        </authorList>
    </citation>
    <scope>NUCLEOTIDE SEQUENCE</scope>
    <source>
        <strain evidence="2">JCM 3276</strain>
    </source>
</reference>
<dbReference type="EMBL" id="BMRB01000012">
    <property type="protein sequence ID" value="GGS59960.1"/>
    <property type="molecule type" value="Genomic_DNA"/>
</dbReference>